<evidence type="ECO:0000256" key="2">
    <source>
        <dbReference type="ARBA" id="ARBA00022448"/>
    </source>
</evidence>
<dbReference type="GO" id="GO:0005886">
    <property type="term" value="C:plasma membrane"/>
    <property type="evidence" value="ECO:0007669"/>
    <property type="project" value="UniProtKB-SubCell"/>
</dbReference>
<gene>
    <name evidence="10" type="ORF">DEM27_23360</name>
</gene>
<keyword evidence="11" id="KW-1185">Reference proteome</keyword>
<dbReference type="OrthoDB" id="9790211at2"/>
<keyword evidence="6 8" id="KW-1133">Transmembrane helix</keyword>
<comment type="similarity">
    <text evidence="8">Belongs to the binding-protein-dependent transport system permease family.</text>
</comment>
<dbReference type="Pfam" id="PF00528">
    <property type="entry name" value="BPD_transp_1"/>
    <property type="match status" value="2"/>
</dbReference>
<evidence type="ECO:0000256" key="8">
    <source>
        <dbReference type="RuleBase" id="RU363032"/>
    </source>
</evidence>
<dbReference type="InterPro" id="IPR035906">
    <property type="entry name" value="MetI-like_sf"/>
</dbReference>
<dbReference type="CDD" id="cd06261">
    <property type="entry name" value="TM_PBP2"/>
    <property type="match status" value="2"/>
</dbReference>
<evidence type="ECO:0000256" key="5">
    <source>
        <dbReference type="ARBA" id="ARBA00022692"/>
    </source>
</evidence>
<comment type="caution">
    <text evidence="10">The sequence shown here is derived from an EMBL/GenBank/DDBJ whole genome shotgun (WGS) entry which is preliminary data.</text>
</comment>
<feature type="transmembrane region" description="Helical" evidence="8">
    <location>
        <begin position="81"/>
        <end position="101"/>
    </location>
</feature>
<dbReference type="InterPro" id="IPR000515">
    <property type="entry name" value="MetI-like"/>
</dbReference>
<reference evidence="10 11" key="1">
    <citation type="submission" date="2018-05" db="EMBL/GenBank/DDBJ databases">
        <title>The draft genome of strain NS-104.</title>
        <authorList>
            <person name="Hang P."/>
            <person name="Jiang J."/>
        </authorList>
    </citation>
    <scope>NUCLEOTIDE SEQUENCE [LARGE SCALE GENOMIC DNA]</scope>
    <source>
        <strain evidence="10 11">NS-104</strain>
    </source>
</reference>
<evidence type="ECO:0000256" key="3">
    <source>
        <dbReference type="ARBA" id="ARBA00022475"/>
    </source>
</evidence>
<evidence type="ECO:0000313" key="10">
    <source>
        <dbReference type="EMBL" id="PWE53974.1"/>
    </source>
</evidence>
<feature type="transmembrane region" description="Helical" evidence="8">
    <location>
        <begin position="418"/>
        <end position="439"/>
    </location>
</feature>
<feature type="transmembrane region" description="Helical" evidence="8">
    <location>
        <begin position="366"/>
        <end position="387"/>
    </location>
</feature>
<feature type="transmembrane region" description="Helical" evidence="8">
    <location>
        <begin position="107"/>
        <end position="127"/>
    </location>
</feature>
<organism evidence="10 11">
    <name type="scientific">Metarhizobium album</name>
    <dbReference type="NCBI Taxonomy" id="2182425"/>
    <lineage>
        <taxon>Bacteria</taxon>
        <taxon>Pseudomonadati</taxon>
        <taxon>Pseudomonadota</taxon>
        <taxon>Alphaproteobacteria</taxon>
        <taxon>Hyphomicrobiales</taxon>
        <taxon>Rhizobiaceae</taxon>
        <taxon>Metarhizobium</taxon>
    </lineage>
</organism>
<feature type="transmembrane region" description="Helical" evidence="8">
    <location>
        <begin position="165"/>
        <end position="188"/>
    </location>
</feature>
<feature type="transmembrane region" description="Helical" evidence="8">
    <location>
        <begin position="338"/>
        <end position="360"/>
    </location>
</feature>
<evidence type="ECO:0000259" key="9">
    <source>
        <dbReference type="PROSITE" id="PS50928"/>
    </source>
</evidence>
<name>A0A2U2DKZ1_9HYPH</name>
<feature type="transmembrane region" description="Helical" evidence="8">
    <location>
        <begin position="208"/>
        <end position="227"/>
    </location>
</feature>
<feature type="transmembrane region" description="Helical" evidence="8">
    <location>
        <begin position="44"/>
        <end position="69"/>
    </location>
</feature>
<evidence type="ECO:0000256" key="6">
    <source>
        <dbReference type="ARBA" id="ARBA00022989"/>
    </source>
</evidence>
<feature type="domain" description="ABC transmembrane type-1" evidence="9">
    <location>
        <begin position="300"/>
        <end position="490"/>
    </location>
</feature>
<keyword evidence="7 8" id="KW-0472">Membrane</keyword>
<dbReference type="EMBL" id="QFBC01000013">
    <property type="protein sequence ID" value="PWE53974.1"/>
    <property type="molecule type" value="Genomic_DNA"/>
</dbReference>
<evidence type="ECO:0000256" key="1">
    <source>
        <dbReference type="ARBA" id="ARBA00004429"/>
    </source>
</evidence>
<dbReference type="PANTHER" id="PTHR43357:SF3">
    <property type="entry name" value="FE(3+)-TRANSPORT SYSTEM PERMEASE PROTEIN FBPB 2"/>
    <property type="match status" value="1"/>
</dbReference>
<feature type="transmembrane region" description="Helical" evidence="8">
    <location>
        <begin position="299"/>
        <end position="326"/>
    </location>
</feature>
<dbReference type="PANTHER" id="PTHR43357">
    <property type="entry name" value="INNER MEMBRANE ABC TRANSPORTER PERMEASE PROTEIN YDCV"/>
    <property type="match status" value="1"/>
</dbReference>
<dbReference type="Proteomes" id="UP000245252">
    <property type="component" value="Unassembled WGS sequence"/>
</dbReference>
<keyword evidence="4" id="KW-0997">Cell inner membrane</keyword>
<evidence type="ECO:0000313" key="11">
    <source>
        <dbReference type="Proteomes" id="UP000245252"/>
    </source>
</evidence>
<proteinExistence type="inferred from homology"/>
<feature type="transmembrane region" description="Helical" evidence="8">
    <location>
        <begin position="472"/>
        <end position="491"/>
    </location>
</feature>
<dbReference type="AlphaFoldDB" id="A0A2U2DKZ1"/>
<dbReference type="GO" id="GO:0055085">
    <property type="term" value="P:transmembrane transport"/>
    <property type="evidence" value="ECO:0007669"/>
    <property type="project" value="InterPro"/>
</dbReference>
<keyword evidence="3" id="KW-1003">Cell membrane</keyword>
<comment type="subcellular location">
    <subcellularLocation>
        <location evidence="1">Cell inner membrane</location>
        <topology evidence="1">Multi-pass membrane protein</topology>
    </subcellularLocation>
    <subcellularLocation>
        <location evidence="8">Cell membrane</location>
        <topology evidence="8">Multi-pass membrane protein</topology>
    </subcellularLocation>
</comment>
<protein>
    <submittedName>
        <fullName evidence="10">Iron ABC transporter permease</fullName>
    </submittedName>
</protein>
<feature type="domain" description="ABC transmembrane type-1" evidence="9">
    <location>
        <begin position="45"/>
        <end position="226"/>
    </location>
</feature>
<evidence type="ECO:0000256" key="4">
    <source>
        <dbReference type="ARBA" id="ARBA00022519"/>
    </source>
</evidence>
<dbReference type="SUPFAM" id="SSF161098">
    <property type="entry name" value="MetI-like"/>
    <property type="match status" value="2"/>
</dbReference>
<feature type="transmembrane region" description="Helical" evidence="8">
    <location>
        <begin position="259"/>
        <end position="279"/>
    </location>
</feature>
<dbReference type="PROSITE" id="PS50928">
    <property type="entry name" value="ABC_TM1"/>
    <property type="match status" value="2"/>
</dbReference>
<keyword evidence="5 8" id="KW-0812">Transmembrane</keyword>
<accession>A0A2U2DKZ1</accession>
<keyword evidence="2 8" id="KW-0813">Transport</keyword>
<dbReference type="Gene3D" id="1.10.3720.10">
    <property type="entry name" value="MetI-like"/>
    <property type="match status" value="2"/>
</dbReference>
<sequence>MLSGLAAVIALLALLPLGFVVWVALVTGWDTVAAMLFRPKVGELLVNTVLLILLTLPACILLSVTLAWLTERSDMPGARLWAWLSVAPLAIPAFVHSYAWISLWPRFHGLPAGVAVSVVAYFPFLYLPVAAAFRRLDPALEDQAASLGLPPLQVFCRVVLPQLRLAICGGALLVGLHLLAEYGLYVMIRFDTFTTAIVDQFQSTYNGVAANMLAVVLVLCCFALLAFETLARGNRRYARLGSGAARRAAPVRLGRAKPVCLLIPVITALFALGVPVYTLGRWLVAGGTQIWRLNDIGLALGQTLLLCLIGGVATTAAALPMAWLSIRRPSRSNRLLESFYYLASSMPGVVIALALVTVAVRVVLPLYQTLATVLLAYIIMFLPRALVSLRASIAQAPVELEQAAASLGRSPAASLWSVTVRLAAPGAAAGMALSALGIMNELTATQMLAPNGTRTLAMAFWALSSEIDYAGAAPYALIMVLFSLPMTWLLYSQSKRIAGR</sequence>
<evidence type="ECO:0000256" key="7">
    <source>
        <dbReference type="ARBA" id="ARBA00023136"/>
    </source>
</evidence>